<organism evidence="2 3">
    <name type="scientific">Periplaneta americana</name>
    <name type="common">American cockroach</name>
    <name type="synonym">Blatta americana</name>
    <dbReference type="NCBI Taxonomy" id="6978"/>
    <lineage>
        <taxon>Eukaryota</taxon>
        <taxon>Metazoa</taxon>
        <taxon>Ecdysozoa</taxon>
        <taxon>Arthropoda</taxon>
        <taxon>Hexapoda</taxon>
        <taxon>Insecta</taxon>
        <taxon>Pterygota</taxon>
        <taxon>Neoptera</taxon>
        <taxon>Polyneoptera</taxon>
        <taxon>Dictyoptera</taxon>
        <taxon>Blattodea</taxon>
        <taxon>Blattoidea</taxon>
        <taxon>Blattidae</taxon>
        <taxon>Blattinae</taxon>
        <taxon>Periplaneta</taxon>
    </lineage>
</organism>
<feature type="region of interest" description="Disordered" evidence="1">
    <location>
        <begin position="81"/>
        <end position="120"/>
    </location>
</feature>
<proteinExistence type="predicted"/>
<evidence type="ECO:0000256" key="1">
    <source>
        <dbReference type="SAM" id="MobiDB-lite"/>
    </source>
</evidence>
<gene>
    <name evidence="2" type="ORF">ANN_24419</name>
</gene>
<protein>
    <submittedName>
        <fullName evidence="2">Uncharacterized protein</fullName>
    </submittedName>
</protein>
<dbReference type="EMBL" id="JAJSOF020000037">
    <property type="protein sequence ID" value="KAJ4428399.1"/>
    <property type="molecule type" value="Genomic_DNA"/>
</dbReference>
<name>A0ABQ8S320_PERAM</name>
<feature type="compositionally biased region" description="Polar residues" evidence="1">
    <location>
        <begin position="106"/>
        <end position="117"/>
    </location>
</feature>
<dbReference type="Proteomes" id="UP001148838">
    <property type="component" value="Unassembled WGS sequence"/>
</dbReference>
<accession>A0ABQ8S320</accession>
<evidence type="ECO:0000313" key="2">
    <source>
        <dbReference type="EMBL" id="KAJ4428399.1"/>
    </source>
</evidence>
<comment type="caution">
    <text evidence="2">The sequence shown here is derived from an EMBL/GenBank/DDBJ whole genome shotgun (WGS) entry which is preliminary data.</text>
</comment>
<keyword evidence="3" id="KW-1185">Reference proteome</keyword>
<reference evidence="2 3" key="1">
    <citation type="journal article" date="2022" name="Allergy">
        <title>Genome assembly and annotation of Periplaneta americana reveal a comprehensive cockroach allergen profile.</title>
        <authorList>
            <person name="Wang L."/>
            <person name="Xiong Q."/>
            <person name="Saelim N."/>
            <person name="Wang L."/>
            <person name="Nong W."/>
            <person name="Wan A.T."/>
            <person name="Shi M."/>
            <person name="Liu X."/>
            <person name="Cao Q."/>
            <person name="Hui J.H.L."/>
            <person name="Sookrung N."/>
            <person name="Leung T.F."/>
            <person name="Tungtrongchitr A."/>
            <person name="Tsui S.K.W."/>
        </authorList>
    </citation>
    <scope>NUCLEOTIDE SEQUENCE [LARGE SCALE GENOMIC DNA]</scope>
    <source>
        <strain evidence="2">PWHHKU_190912</strain>
    </source>
</reference>
<evidence type="ECO:0000313" key="3">
    <source>
        <dbReference type="Proteomes" id="UP001148838"/>
    </source>
</evidence>
<sequence>MFFKSLKTKHHKNATEWVHRHPNENLSKIRFCLIFSEAWTSTAFVGAAVKGFQCTGIFPFNDDIVPEEKFEPAVTFISSNNDAGNNAGHAAASTKNGTSTKTSGNFSSPKRCSSSPEDTIKNVLPSPLKKELCRKRKVQTSVHLTSPQNIDITRVKRCRNETKNKNKIHDDKRSSAKRKCVGVIKESPKQNDVCGFCLLNFYSPESIRKGTGFVVKGAKCGIMKSV</sequence>
<feature type="compositionally biased region" description="Low complexity" evidence="1">
    <location>
        <begin position="81"/>
        <end position="105"/>
    </location>
</feature>